<organism evidence="2 4">
    <name type="scientific">Phytophthora fragariae</name>
    <dbReference type="NCBI Taxonomy" id="53985"/>
    <lineage>
        <taxon>Eukaryota</taxon>
        <taxon>Sar</taxon>
        <taxon>Stramenopiles</taxon>
        <taxon>Oomycota</taxon>
        <taxon>Peronosporomycetes</taxon>
        <taxon>Peronosporales</taxon>
        <taxon>Peronosporaceae</taxon>
        <taxon>Phytophthora</taxon>
    </lineage>
</organism>
<proteinExistence type="predicted"/>
<evidence type="ECO:0000313" key="2">
    <source>
        <dbReference type="EMBL" id="KAE8950137.1"/>
    </source>
</evidence>
<evidence type="ECO:0000313" key="4">
    <source>
        <dbReference type="Proteomes" id="UP000429523"/>
    </source>
</evidence>
<accession>A0A6A3G0J4</accession>
<sequence>MRRLVDTPTSRVRVTTKPKRVRTTSGAEVREGNFIGMDGTTGEVVKGAKFLSSADTWWCRCQRLPTFPSWHPSRRLKWTARKP</sequence>
<name>A0A6A3G0J4_9STRA</name>
<dbReference type="Proteomes" id="UP000437068">
    <property type="component" value="Unassembled WGS sequence"/>
</dbReference>
<feature type="region of interest" description="Disordered" evidence="1">
    <location>
        <begin position="1"/>
        <end position="25"/>
    </location>
</feature>
<comment type="caution">
    <text evidence="2">The sequence shown here is derived from an EMBL/GenBank/DDBJ whole genome shotgun (WGS) entry which is preliminary data.</text>
</comment>
<evidence type="ECO:0000256" key="1">
    <source>
        <dbReference type="SAM" id="MobiDB-lite"/>
    </source>
</evidence>
<dbReference type="AlphaFoldDB" id="A0A6A3G0J4"/>
<reference evidence="4 5" key="1">
    <citation type="submission" date="2018-08" db="EMBL/GenBank/DDBJ databases">
        <title>Genomic investigation of the strawberry pathogen Phytophthora fragariae indicates pathogenicity is determined by transcriptional variation in three key races.</title>
        <authorList>
            <person name="Adams T.M."/>
            <person name="Armitage A.D."/>
            <person name="Sobczyk M.K."/>
            <person name="Bates H.J."/>
            <person name="Dunwell J.M."/>
            <person name="Nellist C.F."/>
            <person name="Harrison R.J."/>
        </authorList>
    </citation>
    <scope>NUCLEOTIDE SEQUENCE [LARGE SCALE GENOMIC DNA]</scope>
    <source>
        <strain evidence="3 5">A4</strain>
        <strain evidence="2 4">NOV-9</strain>
    </source>
</reference>
<dbReference type="EMBL" id="QXGE01000728">
    <property type="protein sequence ID" value="KAE9304936.1"/>
    <property type="molecule type" value="Genomic_DNA"/>
</dbReference>
<dbReference type="Proteomes" id="UP000429523">
    <property type="component" value="Unassembled WGS sequence"/>
</dbReference>
<evidence type="ECO:0000313" key="5">
    <source>
        <dbReference type="Proteomes" id="UP000437068"/>
    </source>
</evidence>
<dbReference type="EMBL" id="QXGF01000006">
    <property type="protein sequence ID" value="KAE8950137.1"/>
    <property type="molecule type" value="Genomic_DNA"/>
</dbReference>
<evidence type="ECO:0000313" key="3">
    <source>
        <dbReference type="EMBL" id="KAE9304936.1"/>
    </source>
</evidence>
<gene>
    <name evidence="3" type="ORF">PF001_g12829</name>
    <name evidence="2" type="ORF">PF009_g319</name>
</gene>
<protein>
    <submittedName>
        <fullName evidence="2">Uncharacterized protein</fullName>
    </submittedName>
</protein>